<dbReference type="SMART" id="SM00551">
    <property type="entry name" value="ZnF_TAZ"/>
    <property type="match status" value="1"/>
</dbReference>
<dbReference type="GO" id="GO:0003713">
    <property type="term" value="F:transcription coactivator activity"/>
    <property type="evidence" value="ECO:0007669"/>
    <property type="project" value="TreeGrafter"/>
</dbReference>
<organism evidence="15 16">
    <name type="scientific">Leptotrombidium deliense</name>
    <dbReference type="NCBI Taxonomy" id="299467"/>
    <lineage>
        <taxon>Eukaryota</taxon>
        <taxon>Metazoa</taxon>
        <taxon>Ecdysozoa</taxon>
        <taxon>Arthropoda</taxon>
        <taxon>Chelicerata</taxon>
        <taxon>Arachnida</taxon>
        <taxon>Acari</taxon>
        <taxon>Acariformes</taxon>
        <taxon>Trombidiformes</taxon>
        <taxon>Prostigmata</taxon>
        <taxon>Anystina</taxon>
        <taxon>Parasitengona</taxon>
        <taxon>Trombiculoidea</taxon>
        <taxon>Trombiculidae</taxon>
        <taxon>Leptotrombidium</taxon>
    </lineage>
</organism>
<evidence type="ECO:0000256" key="7">
    <source>
        <dbReference type="ARBA" id="ARBA00022853"/>
    </source>
</evidence>
<dbReference type="SMART" id="SM00291">
    <property type="entry name" value="ZnF_ZZ"/>
    <property type="match status" value="1"/>
</dbReference>
<evidence type="ECO:0000256" key="10">
    <source>
        <dbReference type="ARBA" id="ARBA00023163"/>
    </source>
</evidence>
<evidence type="ECO:0000259" key="14">
    <source>
        <dbReference type="PROSITE" id="PS50134"/>
    </source>
</evidence>
<dbReference type="GO" id="GO:0031490">
    <property type="term" value="F:chromatin DNA binding"/>
    <property type="evidence" value="ECO:0007669"/>
    <property type="project" value="TreeGrafter"/>
</dbReference>
<keyword evidence="6 13" id="KW-0862">Zinc</keyword>
<dbReference type="GO" id="GO:0004402">
    <property type="term" value="F:histone acetyltransferase activity"/>
    <property type="evidence" value="ECO:0007669"/>
    <property type="project" value="InterPro"/>
</dbReference>
<keyword evidence="5 13" id="KW-0863">Zinc-finger</keyword>
<evidence type="ECO:0000256" key="5">
    <source>
        <dbReference type="ARBA" id="ARBA00022771"/>
    </source>
</evidence>
<dbReference type="Gene3D" id="1.20.1020.10">
    <property type="entry name" value="TAZ domain"/>
    <property type="match status" value="1"/>
</dbReference>
<comment type="catalytic activity">
    <reaction evidence="12">
        <text>L-lysyl-[protein] + acetyl-CoA = N(6)-acetyl-L-lysyl-[protein] + CoA + H(+)</text>
        <dbReference type="Rhea" id="RHEA:45948"/>
        <dbReference type="Rhea" id="RHEA-COMP:9752"/>
        <dbReference type="Rhea" id="RHEA-COMP:10731"/>
        <dbReference type="ChEBI" id="CHEBI:15378"/>
        <dbReference type="ChEBI" id="CHEBI:29969"/>
        <dbReference type="ChEBI" id="CHEBI:57287"/>
        <dbReference type="ChEBI" id="CHEBI:57288"/>
        <dbReference type="ChEBI" id="CHEBI:61930"/>
        <dbReference type="EC" id="2.3.1.48"/>
    </reaction>
</comment>
<keyword evidence="3" id="KW-0808">Transferase</keyword>
<feature type="domain" description="TAZ-type" evidence="14">
    <location>
        <begin position="90"/>
        <end position="173"/>
    </location>
</feature>
<evidence type="ECO:0000256" key="12">
    <source>
        <dbReference type="ARBA" id="ARBA00048017"/>
    </source>
</evidence>
<dbReference type="GO" id="GO:0000123">
    <property type="term" value="C:histone acetyltransferase complex"/>
    <property type="evidence" value="ECO:0007669"/>
    <property type="project" value="TreeGrafter"/>
</dbReference>
<dbReference type="PROSITE" id="PS50134">
    <property type="entry name" value="ZF_TAZ"/>
    <property type="match status" value="1"/>
</dbReference>
<dbReference type="SUPFAM" id="SSF57850">
    <property type="entry name" value="RING/U-box"/>
    <property type="match status" value="1"/>
</dbReference>
<dbReference type="OrthoDB" id="899at2759"/>
<sequence>MSVGLTFNGVLLTGDENCSTCWAPFDEEKTFFHCNRCPGYHLCAACFVTAKHQHKMNKTGPQFLTTDDTEDTEIIDESEGMVGKKVIVQTQPMSESVENCLLLLNHTQHCSKDKCRSPACLRMRRVIEHSQQCRRKEGQTEPCPVCKQLVALITFHSRSCDYERCSIPYCTRIKEKLAQNRSLQQTVVI</sequence>
<dbReference type="PANTHER" id="PTHR13808">
    <property type="entry name" value="CBP/P300-RELATED"/>
    <property type="match status" value="1"/>
</dbReference>
<dbReference type="STRING" id="299467.A0A443S5Y7"/>
<evidence type="ECO:0000256" key="3">
    <source>
        <dbReference type="ARBA" id="ARBA00022679"/>
    </source>
</evidence>
<dbReference type="InterPro" id="IPR035898">
    <property type="entry name" value="TAZ_dom_sf"/>
</dbReference>
<dbReference type="InterPro" id="IPR013178">
    <property type="entry name" value="Histone_AcTrfase_Rtt109/CBP"/>
</dbReference>
<dbReference type="SUPFAM" id="SSF57933">
    <property type="entry name" value="TAZ domain"/>
    <property type="match status" value="1"/>
</dbReference>
<evidence type="ECO:0000256" key="8">
    <source>
        <dbReference type="ARBA" id="ARBA00023015"/>
    </source>
</evidence>
<gene>
    <name evidence="15" type="ORF">B4U80_03585</name>
</gene>
<evidence type="ECO:0000256" key="1">
    <source>
        <dbReference type="ARBA" id="ARBA00004123"/>
    </source>
</evidence>
<accession>A0A443S5Y7</accession>
<evidence type="ECO:0000256" key="9">
    <source>
        <dbReference type="ARBA" id="ARBA00023159"/>
    </source>
</evidence>
<dbReference type="GO" id="GO:0045944">
    <property type="term" value="P:positive regulation of transcription by RNA polymerase II"/>
    <property type="evidence" value="ECO:0007669"/>
    <property type="project" value="TreeGrafter"/>
</dbReference>
<comment type="subcellular location">
    <subcellularLocation>
        <location evidence="1">Nucleus</location>
    </subcellularLocation>
</comment>
<protein>
    <recommendedName>
        <fullName evidence="2">histone acetyltransferase</fullName>
        <ecNumber evidence="2">2.3.1.48</ecNumber>
    </recommendedName>
</protein>
<comment type="caution">
    <text evidence="15">The sequence shown here is derived from an EMBL/GenBank/DDBJ whole genome shotgun (WGS) entry which is preliminary data.</text>
</comment>
<evidence type="ECO:0000313" key="16">
    <source>
        <dbReference type="Proteomes" id="UP000288716"/>
    </source>
</evidence>
<keyword evidence="7" id="KW-0156">Chromatin regulator</keyword>
<name>A0A443S5Y7_9ACAR</name>
<reference evidence="15 16" key="1">
    <citation type="journal article" date="2018" name="Gigascience">
        <title>Genomes of trombidid mites reveal novel predicted allergens and laterally-transferred genes associated with secondary metabolism.</title>
        <authorList>
            <person name="Dong X."/>
            <person name="Chaisiri K."/>
            <person name="Xia D."/>
            <person name="Armstrong S.D."/>
            <person name="Fang Y."/>
            <person name="Donnelly M.J."/>
            <person name="Kadowaki T."/>
            <person name="McGarry J.W."/>
            <person name="Darby A.C."/>
            <person name="Makepeace B.L."/>
        </authorList>
    </citation>
    <scope>NUCLEOTIDE SEQUENCE [LARGE SCALE GENOMIC DNA]</scope>
    <source>
        <strain evidence="15">UoL-UT</strain>
    </source>
</reference>
<dbReference type="EC" id="2.3.1.48" evidence="2"/>
<evidence type="ECO:0000256" key="13">
    <source>
        <dbReference type="PROSITE-ProRule" id="PRU00203"/>
    </source>
</evidence>
<dbReference type="InterPro" id="IPR000433">
    <property type="entry name" value="Znf_ZZ"/>
</dbReference>
<dbReference type="InterPro" id="IPR043145">
    <property type="entry name" value="Znf_ZZ_sf"/>
</dbReference>
<evidence type="ECO:0000313" key="15">
    <source>
        <dbReference type="EMBL" id="RWS22835.1"/>
    </source>
</evidence>
<dbReference type="Proteomes" id="UP000288716">
    <property type="component" value="Unassembled WGS sequence"/>
</dbReference>
<dbReference type="GO" id="GO:0008270">
    <property type="term" value="F:zinc ion binding"/>
    <property type="evidence" value="ECO:0007669"/>
    <property type="project" value="UniProtKB-KW"/>
</dbReference>
<dbReference type="Gene3D" id="3.30.60.90">
    <property type="match status" value="1"/>
</dbReference>
<dbReference type="GO" id="GO:0005667">
    <property type="term" value="C:transcription regulator complex"/>
    <property type="evidence" value="ECO:0007669"/>
    <property type="project" value="TreeGrafter"/>
</dbReference>
<dbReference type="InterPro" id="IPR000197">
    <property type="entry name" value="Znf_TAZ"/>
</dbReference>
<proteinExistence type="predicted"/>
<keyword evidence="11" id="KW-0539">Nucleus</keyword>
<evidence type="ECO:0000256" key="11">
    <source>
        <dbReference type="ARBA" id="ARBA00023242"/>
    </source>
</evidence>
<keyword evidence="8" id="KW-0805">Transcription regulation</keyword>
<feature type="zinc finger region" description="TAZ-type" evidence="13">
    <location>
        <begin position="90"/>
        <end position="173"/>
    </location>
</feature>
<dbReference type="PANTHER" id="PTHR13808:SF1">
    <property type="entry name" value="HISTONE ACETYLTRANSFERASE"/>
    <property type="match status" value="1"/>
</dbReference>
<dbReference type="EMBL" id="NCKV01007786">
    <property type="protein sequence ID" value="RWS22835.1"/>
    <property type="molecule type" value="Genomic_DNA"/>
</dbReference>
<evidence type="ECO:0000256" key="4">
    <source>
        <dbReference type="ARBA" id="ARBA00022723"/>
    </source>
</evidence>
<keyword evidence="10" id="KW-0804">Transcription</keyword>
<dbReference type="VEuPathDB" id="VectorBase:LDEU009205"/>
<dbReference type="Pfam" id="PF02135">
    <property type="entry name" value="zf-TAZ"/>
    <property type="match status" value="1"/>
</dbReference>
<dbReference type="GO" id="GO:0005634">
    <property type="term" value="C:nucleus"/>
    <property type="evidence" value="ECO:0007669"/>
    <property type="project" value="UniProtKB-SubCell"/>
</dbReference>
<dbReference type="AlphaFoldDB" id="A0A443S5Y7"/>
<keyword evidence="16" id="KW-1185">Reference proteome</keyword>
<evidence type="ECO:0000256" key="6">
    <source>
        <dbReference type="ARBA" id="ARBA00022833"/>
    </source>
</evidence>
<keyword evidence="4 13" id="KW-0479">Metal-binding</keyword>
<evidence type="ECO:0000256" key="2">
    <source>
        <dbReference type="ARBA" id="ARBA00013184"/>
    </source>
</evidence>
<keyword evidence="9" id="KW-0010">Activator</keyword>